<evidence type="ECO:0000313" key="2">
    <source>
        <dbReference type="EMBL" id="SMN20685.1"/>
    </source>
</evidence>
<evidence type="ECO:0000256" key="1">
    <source>
        <dbReference type="SAM" id="MobiDB-lite"/>
    </source>
</evidence>
<reference evidence="2 3" key="1">
    <citation type="submission" date="2017-04" db="EMBL/GenBank/DDBJ databases">
        <authorList>
            <person name="Afonso C.L."/>
            <person name="Miller P.J."/>
            <person name="Scott M.A."/>
            <person name="Spackman E."/>
            <person name="Goraichik I."/>
            <person name="Dimitrov K.M."/>
            <person name="Suarez D.L."/>
            <person name="Swayne D.E."/>
        </authorList>
    </citation>
    <scope>NUCLEOTIDE SEQUENCE [LARGE SCALE GENOMIC DNA]</scope>
</reference>
<protein>
    <submittedName>
        <fullName evidence="2">Uncharacterized protein</fullName>
    </submittedName>
</protein>
<keyword evidence="3" id="KW-1185">Reference proteome</keyword>
<sequence>MSENSFSRLSIPREMRKIIDAANTTDGELRENPSLMRRINLERKLREESRWEVPMQRNIKDHLYHNVPMYLLNRTVGEYSDMAYFFNKLYNVHGVGSAFNQPPLYENHEIVTSGFINDIYSGRLSPEDAQKKLSSYSAVPKQQELNRIPTQPEIMDAVGKKLERPLKNFDTLDASVIRSEMTIQEDHPSTLSTDHIEPNIKSLRDQSSERKGELDMNAPSPLVQNVMKEYTTKFSTITKAVQDEPKQKVTSKPIKPITKYMHDGPKENITLKTAQSNTPGLNMDHSQDVQKENSSKAANHASTVTMDSPSTDPVPKEMVGLQNMNPTLPNCQSEENPSEALVQNTDITTTENVKTTEDGQIKFQPSKFQIPITQNHINATKNEIETNKMENNGIPTMDEKISTITEKDNRVETNSTMNPPEVSLKSMITDRISATGDTPQTKNLPTEDITQDIIIPQTDSYSTYGNKDKSKTSNDKTKIIPNTESIQIPQRDSQSRYISLANNIQLREKPLKPSSQQNENDVDAKTKTKANNSLTRVPPENAVLIDTKDRIIPLKTTYNIQQSPENQSAIKNEIINPDIGTENTTIITPRQTEIENANATKMDILKGKTLVAHNSISPQNNWVEGSSIQETAALESAKNNSNNYSIPSNDSKTANSKTISVGTDLVTVDVTLPEISEKEERKRKAVDIIGKVPKKRKESTTSDKEVDNINITTQQDNVLNSIKSSTFTIQSLLGNIHEDSRVDESNQEEEYDMDLAQSPDHFPMSSPPASPRDDLSENEDYIINKSDTVDILGHNEEDRDTNDDSDSPSNHNDNENERLPKALKRMNELAKKYGLYE</sequence>
<feature type="region of interest" description="Disordered" evidence="1">
    <location>
        <begin position="637"/>
        <end position="656"/>
    </location>
</feature>
<feature type="compositionally biased region" description="Basic and acidic residues" evidence="1">
    <location>
        <begin position="812"/>
        <end position="822"/>
    </location>
</feature>
<dbReference type="AlphaFoldDB" id="A0A1X7R4W5"/>
<evidence type="ECO:0000313" key="3">
    <source>
        <dbReference type="Proteomes" id="UP000196158"/>
    </source>
</evidence>
<dbReference type="OrthoDB" id="10559609at2759"/>
<name>A0A1X7R4W5_9SACH</name>
<feature type="region of interest" description="Disordered" evidence="1">
    <location>
        <begin position="293"/>
        <end position="312"/>
    </location>
</feature>
<feature type="region of interest" description="Disordered" evidence="1">
    <location>
        <begin position="757"/>
        <end position="776"/>
    </location>
</feature>
<feature type="compositionally biased region" description="Polar residues" evidence="1">
    <location>
        <begin position="295"/>
        <end position="311"/>
    </location>
</feature>
<gene>
    <name evidence="2" type="ORF">KASA_0M00704G</name>
</gene>
<organism evidence="2 3">
    <name type="scientific">Maudiozyma saulgeensis</name>
    <dbReference type="NCBI Taxonomy" id="1789683"/>
    <lineage>
        <taxon>Eukaryota</taxon>
        <taxon>Fungi</taxon>
        <taxon>Dikarya</taxon>
        <taxon>Ascomycota</taxon>
        <taxon>Saccharomycotina</taxon>
        <taxon>Saccharomycetes</taxon>
        <taxon>Saccharomycetales</taxon>
        <taxon>Saccharomycetaceae</taxon>
        <taxon>Maudiozyma</taxon>
    </lineage>
</organism>
<proteinExistence type="predicted"/>
<feature type="region of interest" description="Disordered" evidence="1">
    <location>
        <begin position="784"/>
        <end position="822"/>
    </location>
</feature>
<feature type="region of interest" description="Disordered" evidence="1">
    <location>
        <begin position="457"/>
        <end position="477"/>
    </location>
</feature>
<dbReference type="Proteomes" id="UP000196158">
    <property type="component" value="Unassembled WGS sequence"/>
</dbReference>
<accession>A0A1X7R4W5</accession>
<feature type="compositionally biased region" description="Basic and acidic residues" evidence="1">
    <location>
        <begin position="466"/>
        <end position="477"/>
    </location>
</feature>
<dbReference type="EMBL" id="FXLY01000006">
    <property type="protein sequence ID" value="SMN20685.1"/>
    <property type="molecule type" value="Genomic_DNA"/>
</dbReference>
<feature type="region of interest" description="Disordered" evidence="1">
    <location>
        <begin position="507"/>
        <end position="527"/>
    </location>
</feature>